<dbReference type="EMBL" id="JAAHBU010000026">
    <property type="protein sequence ID" value="NER62959.1"/>
    <property type="molecule type" value="Genomic_DNA"/>
</dbReference>
<accession>A0A6B3NLM9</accession>
<evidence type="ECO:0000313" key="4">
    <source>
        <dbReference type="Proteomes" id="UP000482634"/>
    </source>
</evidence>
<keyword evidence="4" id="KW-1185">Reference proteome</keyword>
<proteinExistence type="predicted"/>
<evidence type="ECO:0008006" key="5">
    <source>
        <dbReference type="Google" id="ProtNLM"/>
    </source>
</evidence>
<gene>
    <name evidence="1" type="ORF">G3435_00555</name>
    <name evidence="2" type="ORF">G3436_02410</name>
</gene>
<dbReference type="Gene3D" id="3.30.70.100">
    <property type="match status" value="1"/>
</dbReference>
<dbReference type="SUPFAM" id="SSF54909">
    <property type="entry name" value="Dimeric alpha+beta barrel"/>
    <property type="match status" value="1"/>
</dbReference>
<reference evidence="3 4" key="1">
    <citation type="submission" date="2020-02" db="EMBL/GenBank/DDBJ databases">
        <title>Broccoli isolated Pseudomonas sp.</title>
        <authorList>
            <person name="Fujikawa T."/>
            <person name="Sawada H."/>
        </authorList>
    </citation>
    <scope>NUCLEOTIDE SEQUENCE [LARGE SCALE GENOMIC DNA]</scope>
    <source>
        <strain evidence="2 4">MAFF212427</strain>
        <strain evidence="1 3">MAFF212428</strain>
    </source>
</reference>
<dbReference type="Proteomes" id="UP000480410">
    <property type="component" value="Unassembled WGS sequence"/>
</dbReference>
<dbReference type="Proteomes" id="UP000482634">
    <property type="component" value="Unassembled WGS sequence"/>
</dbReference>
<dbReference type="RefSeq" id="WP_163940881.1">
    <property type="nucleotide sequence ID" value="NZ_JAAHBU010000026.1"/>
</dbReference>
<organism evidence="2 4">
    <name type="scientific">Pseudomonas brassicae</name>
    <dbReference type="NCBI Taxonomy" id="2708063"/>
    <lineage>
        <taxon>Bacteria</taxon>
        <taxon>Pseudomonadati</taxon>
        <taxon>Pseudomonadota</taxon>
        <taxon>Gammaproteobacteria</taxon>
        <taxon>Pseudomonadales</taxon>
        <taxon>Pseudomonadaceae</taxon>
        <taxon>Pseudomonas</taxon>
    </lineage>
</organism>
<dbReference type="AlphaFoldDB" id="A0A6B3NLM9"/>
<protein>
    <recommendedName>
        <fullName evidence="5">ABM domain-containing protein</fullName>
    </recommendedName>
</protein>
<name>A0A6B3NLM9_9PSED</name>
<evidence type="ECO:0000313" key="2">
    <source>
        <dbReference type="EMBL" id="NER62959.1"/>
    </source>
</evidence>
<dbReference type="InterPro" id="IPR011008">
    <property type="entry name" value="Dimeric_a/b-barrel"/>
</dbReference>
<accession>A0A6M0CTG0</accession>
<sequence>MQHPSHVLELAIFTVRQDCVAQMPALRAGLRETLKSFPGLVEYRAYQPLNDDRVFADLAMWDSIESAQKVATAFSEGDPRFADYMHAIETLTFMSHFAPEMS</sequence>
<dbReference type="EMBL" id="JAAHBV010000009">
    <property type="protein sequence ID" value="NER58869.1"/>
    <property type="molecule type" value="Genomic_DNA"/>
</dbReference>
<evidence type="ECO:0000313" key="3">
    <source>
        <dbReference type="Proteomes" id="UP000480410"/>
    </source>
</evidence>
<comment type="caution">
    <text evidence="2">The sequence shown here is derived from an EMBL/GenBank/DDBJ whole genome shotgun (WGS) entry which is preliminary data.</text>
</comment>
<evidence type="ECO:0000313" key="1">
    <source>
        <dbReference type="EMBL" id="NER58869.1"/>
    </source>
</evidence>